<name>A0A2G8SG67_9APHY</name>
<comment type="caution">
    <text evidence="1">The sequence shown here is derived from an EMBL/GenBank/DDBJ whole genome shotgun (WGS) entry which is preliminary data.</text>
</comment>
<dbReference type="AlphaFoldDB" id="A0A2G8SG67"/>
<sequence length="312" mass="33964">MVKMVFGDSFILDEVILRALSIIPTLQVLTGGTIRLGTSEVLNFGDGFCALGSLTLKGASTDLCTVLNDLPRSKLYSLTLSFTNSDGQFAAVAAHLPDTLTQYASTFCAPLGSDPMAVMDLIKPLLSKMPMLDDFRVVAEKSALSVANDDLILLGDAWPHLTRLTIRQCTTGPRSNLPDARRPLNVSGLAELARRCPKLTMLSLPELDASKPAEPRPAPFLGHRLKQLCFQGASSAPARALNEAAVAINIMFPHLELHEMQPRAKCPAKVDAAWAHIWNTLEIMRWGRRDYILSERGCESAVPEVPEMASDL</sequence>
<gene>
    <name evidence="1" type="ORF">GSI_04856</name>
</gene>
<reference evidence="1 2" key="1">
    <citation type="journal article" date="2015" name="Sci. Rep.">
        <title>Chromosome-level genome map provides insights into diverse defense mechanisms in the medicinal fungus Ganoderma sinense.</title>
        <authorList>
            <person name="Zhu Y."/>
            <person name="Xu J."/>
            <person name="Sun C."/>
            <person name="Zhou S."/>
            <person name="Xu H."/>
            <person name="Nelson D.R."/>
            <person name="Qian J."/>
            <person name="Song J."/>
            <person name="Luo H."/>
            <person name="Xiang L."/>
            <person name="Li Y."/>
            <person name="Xu Z."/>
            <person name="Ji A."/>
            <person name="Wang L."/>
            <person name="Lu S."/>
            <person name="Hayward A."/>
            <person name="Sun W."/>
            <person name="Li X."/>
            <person name="Schwartz D.C."/>
            <person name="Wang Y."/>
            <person name="Chen S."/>
        </authorList>
    </citation>
    <scope>NUCLEOTIDE SEQUENCE [LARGE SCALE GENOMIC DNA]</scope>
    <source>
        <strain evidence="1 2">ZZ0214-1</strain>
    </source>
</reference>
<dbReference type="Gene3D" id="3.80.10.10">
    <property type="entry name" value="Ribonuclease Inhibitor"/>
    <property type="match status" value="1"/>
</dbReference>
<dbReference type="Proteomes" id="UP000230002">
    <property type="component" value="Unassembled WGS sequence"/>
</dbReference>
<proteinExistence type="predicted"/>
<organism evidence="1 2">
    <name type="scientific">Ganoderma sinense ZZ0214-1</name>
    <dbReference type="NCBI Taxonomy" id="1077348"/>
    <lineage>
        <taxon>Eukaryota</taxon>
        <taxon>Fungi</taxon>
        <taxon>Dikarya</taxon>
        <taxon>Basidiomycota</taxon>
        <taxon>Agaricomycotina</taxon>
        <taxon>Agaricomycetes</taxon>
        <taxon>Polyporales</taxon>
        <taxon>Polyporaceae</taxon>
        <taxon>Ganoderma</taxon>
    </lineage>
</organism>
<dbReference type="OrthoDB" id="2663142at2759"/>
<dbReference type="EMBL" id="AYKW01000009">
    <property type="protein sequence ID" value="PIL32741.1"/>
    <property type="molecule type" value="Genomic_DNA"/>
</dbReference>
<accession>A0A2G8SG67</accession>
<protein>
    <submittedName>
        <fullName evidence="1">Uncharacterized protein</fullName>
    </submittedName>
</protein>
<dbReference type="InterPro" id="IPR032675">
    <property type="entry name" value="LRR_dom_sf"/>
</dbReference>
<evidence type="ECO:0000313" key="1">
    <source>
        <dbReference type="EMBL" id="PIL32741.1"/>
    </source>
</evidence>
<keyword evidence="2" id="KW-1185">Reference proteome</keyword>
<evidence type="ECO:0000313" key="2">
    <source>
        <dbReference type="Proteomes" id="UP000230002"/>
    </source>
</evidence>